<evidence type="ECO:0000313" key="2">
    <source>
        <dbReference type="Proteomes" id="UP000315364"/>
    </source>
</evidence>
<accession>A0A5B8LQG8</accession>
<gene>
    <name evidence="1" type="ORF">FPZ08_01090</name>
</gene>
<organism evidence="1 2">
    <name type="scientific">Devosia ginsengisoli</name>
    <dbReference type="NCBI Taxonomy" id="400770"/>
    <lineage>
        <taxon>Bacteria</taxon>
        <taxon>Pseudomonadati</taxon>
        <taxon>Pseudomonadota</taxon>
        <taxon>Alphaproteobacteria</taxon>
        <taxon>Hyphomicrobiales</taxon>
        <taxon>Devosiaceae</taxon>
        <taxon>Devosia</taxon>
    </lineage>
</organism>
<proteinExistence type="predicted"/>
<dbReference type="EMBL" id="CP042304">
    <property type="protein sequence ID" value="QDZ09460.1"/>
    <property type="molecule type" value="Genomic_DNA"/>
</dbReference>
<dbReference type="OrthoDB" id="7960896at2"/>
<name>A0A5B8LQG8_9HYPH</name>
<dbReference type="Proteomes" id="UP000315364">
    <property type="component" value="Chromosome"/>
</dbReference>
<protein>
    <submittedName>
        <fullName evidence="1">Uncharacterized protein</fullName>
    </submittedName>
</protein>
<reference evidence="1 2" key="1">
    <citation type="submission" date="2019-07" db="EMBL/GenBank/DDBJ databases">
        <title>Full genome sequence of Devosia sp. Gsoil 520.</title>
        <authorList>
            <person name="Im W.-T."/>
        </authorList>
    </citation>
    <scope>NUCLEOTIDE SEQUENCE [LARGE SCALE GENOMIC DNA]</scope>
    <source>
        <strain evidence="1 2">Gsoil 520</strain>
    </source>
</reference>
<dbReference type="AlphaFoldDB" id="A0A5B8LQG8"/>
<dbReference type="KEGG" id="dea:FPZ08_01090"/>
<evidence type="ECO:0000313" key="1">
    <source>
        <dbReference type="EMBL" id="QDZ09460.1"/>
    </source>
</evidence>
<sequence>MNLPDRRLLLGMTLGAICATGVAAIGPGMVFTALADEFAPSGVDASKLVKFEDRDYLVDYEDWVATDPLSTIRVKKVEAGKVSYVSITTTASGTYSTDAMFSNHVQYPGISVSPAEPDRNFFSYWTNGRWSAFRTGTAGSFVYYGFNR</sequence>
<dbReference type="RefSeq" id="WP_146288271.1">
    <property type="nucleotide sequence ID" value="NZ_CP042304.1"/>
</dbReference>
<keyword evidence="2" id="KW-1185">Reference proteome</keyword>